<dbReference type="EMBL" id="CP060637">
    <property type="protein sequence ID" value="QNM15840.1"/>
    <property type="molecule type" value="Genomic_DNA"/>
</dbReference>
<sequence length="73" mass="9085">MQNEFWREWFKFVAMLIGILIIWITIIFIGDKFFNKSFEDLKYIYYFIFFAMVIKAKNIFLKRIKADKEENKK</sequence>
<accession>A0A7G9GYF8</accession>
<evidence type="ECO:0000313" key="3">
    <source>
        <dbReference type="Proteomes" id="UP000515913"/>
    </source>
</evidence>
<keyword evidence="1" id="KW-0472">Membrane</keyword>
<keyword evidence="1" id="KW-0812">Transmembrane</keyword>
<organism evidence="2 3">
    <name type="scientific">Fusobacterium hominis</name>
    <dbReference type="NCBI Taxonomy" id="2764326"/>
    <lineage>
        <taxon>Bacteria</taxon>
        <taxon>Fusobacteriati</taxon>
        <taxon>Fusobacteriota</taxon>
        <taxon>Fusobacteriia</taxon>
        <taxon>Fusobacteriales</taxon>
        <taxon>Fusobacteriaceae</taxon>
        <taxon>Fusobacterium</taxon>
    </lineage>
</organism>
<keyword evidence="1" id="KW-1133">Transmembrane helix</keyword>
<dbReference type="Proteomes" id="UP000515913">
    <property type="component" value="Chromosome"/>
</dbReference>
<protein>
    <submittedName>
        <fullName evidence="2">Uncharacterized protein</fullName>
    </submittedName>
</protein>
<feature type="transmembrane region" description="Helical" evidence="1">
    <location>
        <begin position="43"/>
        <end position="61"/>
    </location>
</feature>
<proteinExistence type="predicted"/>
<name>A0A7G9GYF8_9FUSO</name>
<dbReference type="KEGG" id="fho:H9Q81_03100"/>
<dbReference type="AlphaFoldDB" id="A0A7G9GYF8"/>
<keyword evidence="3" id="KW-1185">Reference proteome</keyword>
<dbReference type="RefSeq" id="WP_101474832.1">
    <property type="nucleotide sequence ID" value="NZ_CP060637.1"/>
</dbReference>
<evidence type="ECO:0000313" key="2">
    <source>
        <dbReference type="EMBL" id="QNM15840.1"/>
    </source>
</evidence>
<gene>
    <name evidence="2" type="ORF">H9Q81_03100</name>
</gene>
<reference evidence="2 3" key="1">
    <citation type="submission" date="2020-08" db="EMBL/GenBank/DDBJ databases">
        <authorList>
            <person name="Liu C."/>
            <person name="Sun Q."/>
        </authorList>
    </citation>
    <scope>NUCLEOTIDE SEQUENCE [LARGE SCALE GENOMIC DNA]</scope>
    <source>
        <strain evidence="2 3">NSJ-57</strain>
    </source>
</reference>
<evidence type="ECO:0000256" key="1">
    <source>
        <dbReference type="SAM" id="Phobius"/>
    </source>
</evidence>
<feature type="transmembrane region" description="Helical" evidence="1">
    <location>
        <begin position="12"/>
        <end position="31"/>
    </location>
</feature>